<dbReference type="InterPro" id="IPR028976">
    <property type="entry name" value="CheC-like_sf"/>
</dbReference>
<name>A0A368XQY6_9BURK</name>
<dbReference type="Gene3D" id="3.40.1550.10">
    <property type="entry name" value="CheC-like"/>
    <property type="match status" value="1"/>
</dbReference>
<dbReference type="CDD" id="cd17910">
    <property type="entry name" value="CheC_ClassII"/>
    <property type="match status" value="1"/>
</dbReference>
<dbReference type="SUPFAM" id="SSF103039">
    <property type="entry name" value="CheC-like"/>
    <property type="match status" value="1"/>
</dbReference>
<evidence type="ECO:0000313" key="2">
    <source>
        <dbReference type="EMBL" id="RCW70285.1"/>
    </source>
</evidence>
<organism evidence="2 3">
    <name type="scientific">Pseudorhodoferax soli</name>
    <dbReference type="NCBI Taxonomy" id="545864"/>
    <lineage>
        <taxon>Bacteria</taxon>
        <taxon>Pseudomonadati</taxon>
        <taxon>Pseudomonadota</taxon>
        <taxon>Betaproteobacteria</taxon>
        <taxon>Burkholderiales</taxon>
        <taxon>Comamonadaceae</taxon>
    </lineage>
</organism>
<accession>A0A368XQY6</accession>
<dbReference type="GO" id="GO:0006935">
    <property type="term" value="P:chemotaxis"/>
    <property type="evidence" value="ECO:0007669"/>
    <property type="project" value="UniProtKB-KW"/>
</dbReference>
<gene>
    <name evidence="2" type="ORF">DES41_105227</name>
</gene>
<reference evidence="2 3" key="1">
    <citation type="submission" date="2018-07" db="EMBL/GenBank/DDBJ databases">
        <title>Genomic Encyclopedia of Type Strains, Phase IV (KMG-IV): sequencing the most valuable type-strain genomes for metagenomic binning, comparative biology and taxonomic classification.</title>
        <authorList>
            <person name="Goeker M."/>
        </authorList>
    </citation>
    <scope>NUCLEOTIDE SEQUENCE [LARGE SCALE GENOMIC DNA]</scope>
    <source>
        <strain evidence="2 3">DSM 21634</strain>
    </source>
</reference>
<comment type="caution">
    <text evidence="2">The sequence shown here is derived from an EMBL/GenBank/DDBJ whole genome shotgun (WGS) entry which is preliminary data.</text>
</comment>
<dbReference type="PANTHER" id="PTHR43484">
    <property type="match status" value="1"/>
</dbReference>
<dbReference type="OrthoDB" id="274823at2"/>
<proteinExistence type="predicted"/>
<dbReference type="InterPro" id="IPR051469">
    <property type="entry name" value="FliN/MopA/SpaO"/>
</dbReference>
<dbReference type="RefSeq" id="WP_114469237.1">
    <property type="nucleotide sequence ID" value="NZ_QPJK01000005.1"/>
</dbReference>
<keyword evidence="3" id="KW-1185">Reference proteome</keyword>
<dbReference type="Proteomes" id="UP000252884">
    <property type="component" value="Unassembled WGS sequence"/>
</dbReference>
<evidence type="ECO:0000313" key="3">
    <source>
        <dbReference type="Proteomes" id="UP000252884"/>
    </source>
</evidence>
<dbReference type="EMBL" id="QPJK01000005">
    <property type="protein sequence ID" value="RCW70285.1"/>
    <property type="molecule type" value="Genomic_DNA"/>
</dbReference>
<keyword evidence="1" id="KW-0145">Chemotaxis</keyword>
<dbReference type="AlphaFoldDB" id="A0A368XQY6"/>
<sequence length="203" mass="22161">MITLTELQTDALAEMFNVGAGHAAASLSEIVGDEVLLSIPRIAFCGRDELGTSLALLRSERLGAVRQDFSGAFAVNASLLFTEDKALEIVHEMLGSQVSVDDLPEFEQEAMCELGNIILNACMASISEMLDVEMTSTLPQYIVNRTETVLHELTSDMQQPVVLVLHIDLTIEKRETHGALVFLLSSASFHDLIAAVDRFLARI</sequence>
<dbReference type="PANTHER" id="PTHR43484:SF1">
    <property type="entry name" value="FLAGELLAR MOTOR SWITCH PROTEIN FLIN"/>
    <property type="match status" value="1"/>
</dbReference>
<protein>
    <submittedName>
        <fullName evidence="2">CheC inhibitor of MCP methylation</fullName>
    </submittedName>
</protein>
<evidence type="ECO:0000256" key="1">
    <source>
        <dbReference type="ARBA" id="ARBA00022500"/>
    </source>
</evidence>